<feature type="domain" description="Ketopantoate reductase C-terminal" evidence="5">
    <location>
        <begin position="301"/>
        <end position="440"/>
    </location>
</feature>
<gene>
    <name evidence="6" type="ORF">CSAL01_02348</name>
</gene>
<dbReference type="GO" id="GO:0050661">
    <property type="term" value="F:NADP binding"/>
    <property type="evidence" value="ECO:0007669"/>
    <property type="project" value="TreeGrafter"/>
</dbReference>
<dbReference type="Pfam" id="PF08546">
    <property type="entry name" value="ApbA_C"/>
    <property type="match status" value="1"/>
</dbReference>
<name>A0A135SMR8_9PEZI</name>
<dbReference type="PANTHER" id="PTHR43765:SF2">
    <property type="entry name" value="2-DEHYDROPANTOATE 2-REDUCTASE"/>
    <property type="match status" value="1"/>
</dbReference>
<keyword evidence="2" id="KW-0521">NADP</keyword>
<evidence type="ECO:0000256" key="2">
    <source>
        <dbReference type="ARBA" id="ARBA00022857"/>
    </source>
</evidence>
<proteinExistence type="inferred from homology"/>
<protein>
    <recommendedName>
        <fullName evidence="8">2-dehydropantoate 2-reductase</fullName>
    </recommendedName>
</protein>
<sequence>MIRRPSPDILSTFGHGLRSMHRSSSTLRSAPKMAPVWLQPYLNHMPQKSASKLYAWSLSNLEENQSVLSSSPSRLDGSISHQQYRSPQQRIYVLGVGNLGILFASSLASLPNPPPITLVVHRKDLLLSWRQQPGIEVTRGDSTQRYLDFDVELWSEEEPSLGPAREVADGQEIPNLIVTTKASQALPQVDRARRYLNDRSTVAFAQNGMCKLWPPHGDSYMASRFPDASASHPNWLACVTTHGVTSLGQFKSLHASEADLKVGLVFPNNSADNASYLSNLLAESPHLNGQVVARDELWILQLEKLVVNSVINPLTAILRCKNGDLFTKKDGTIANIIDSLLMEASNILQALIKDRSTGAILQTAPGMALATEDEMTRKLGRRRRDLLGRFSHGKLKEMLYSVGHKVRENTSSMLQDVRAGKPTEVNEFNGWLVEMAAYLEGRIDVVHHKNLVDLVETNTVLNEESLGKHFSNLTDNCQGYNPLDARALDFNNSTARNWTTPR</sequence>
<dbReference type="SUPFAM" id="SSF48179">
    <property type="entry name" value="6-phosphogluconate dehydrogenase C-terminal domain-like"/>
    <property type="match status" value="1"/>
</dbReference>
<dbReference type="Gene3D" id="1.10.1040.10">
    <property type="entry name" value="N-(1-d-carboxylethyl)-l-norvaline Dehydrogenase, domain 2"/>
    <property type="match status" value="1"/>
</dbReference>
<dbReference type="GO" id="GO:0008677">
    <property type="term" value="F:2-dehydropantoate 2-reductase activity"/>
    <property type="evidence" value="ECO:0007669"/>
    <property type="project" value="TreeGrafter"/>
</dbReference>
<evidence type="ECO:0000259" key="5">
    <source>
        <dbReference type="Pfam" id="PF08546"/>
    </source>
</evidence>
<reference evidence="6 7" key="1">
    <citation type="submission" date="2014-02" db="EMBL/GenBank/DDBJ databases">
        <title>The genome sequence of Colletotrichum salicis CBS 607.94.</title>
        <authorList>
            <person name="Baroncelli R."/>
            <person name="Thon M.R."/>
        </authorList>
    </citation>
    <scope>NUCLEOTIDE SEQUENCE [LARGE SCALE GENOMIC DNA]</scope>
    <source>
        <strain evidence="6 7">CBS 607.94</strain>
    </source>
</reference>
<dbReference type="InterPro" id="IPR008927">
    <property type="entry name" value="6-PGluconate_DH-like_C_sf"/>
</dbReference>
<dbReference type="InterPro" id="IPR013752">
    <property type="entry name" value="KPA_reductase"/>
</dbReference>
<dbReference type="AlphaFoldDB" id="A0A135SMR8"/>
<evidence type="ECO:0000313" key="6">
    <source>
        <dbReference type="EMBL" id="KXH37172.1"/>
    </source>
</evidence>
<evidence type="ECO:0008006" key="8">
    <source>
        <dbReference type="Google" id="ProtNLM"/>
    </source>
</evidence>
<comment type="caution">
    <text evidence="6">The sequence shown here is derived from an EMBL/GenBank/DDBJ whole genome shotgun (WGS) entry which is preliminary data.</text>
</comment>
<organism evidence="6 7">
    <name type="scientific">Colletotrichum salicis</name>
    <dbReference type="NCBI Taxonomy" id="1209931"/>
    <lineage>
        <taxon>Eukaryota</taxon>
        <taxon>Fungi</taxon>
        <taxon>Dikarya</taxon>
        <taxon>Ascomycota</taxon>
        <taxon>Pezizomycotina</taxon>
        <taxon>Sordariomycetes</taxon>
        <taxon>Hypocreomycetidae</taxon>
        <taxon>Glomerellales</taxon>
        <taxon>Glomerellaceae</taxon>
        <taxon>Colletotrichum</taxon>
        <taxon>Colletotrichum acutatum species complex</taxon>
    </lineage>
</organism>
<evidence type="ECO:0000256" key="1">
    <source>
        <dbReference type="ARBA" id="ARBA00007870"/>
    </source>
</evidence>
<keyword evidence="3" id="KW-0560">Oxidoreductase</keyword>
<evidence type="ECO:0000313" key="7">
    <source>
        <dbReference type="Proteomes" id="UP000070121"/>
    </source>
</evidence>
<accession>A0A135SMR8</accession>
<feature type="domain" description="Ketopantoate reductase N-terminal" evidence="4">
    <location>
        <begin position="91"/>
        <end position="263"/>
    </location>
</feature>
<comment type="similarity">
    <text evidence="1">Belongs to the ketopantoate reductase family.</text>
</comment>
<evidence type="ECO:0000259" key="4">
    <source>
        <dbReference type="Pfam" id="PF02558"/>
    </source>
</evidence>
<evidence type="ECO:0000256" key="3">
    <source>
        <dbReference type="ARBA" id="ARBA00023002"/>
    </source>
</evidence>
<dbReference type="Pfam" id="PF02558">
    <property type="entry name" value="ApbA"/>
    <property type="match status" value="1"/>
</dbReference>
<dbReference type="Gene3D" id="3.40.50.720">
    <property type="entry name" value="NAD(P)-binding Rossmann-like Domain"/>
    <property type="match status" value="1"/>
</dbReference>
<dbReference type="InterPro" id="IPR013328">
    <property type="entry name" value="6PGD_dom2"/>
</dbReference>
<dbReference type="STRING" id="1209931.A0A135SMR8"/>
<dbReference type="GO" id="GO:0005739">
    <property type="term" value="C:mitochondrion"/>
    <property type="evidence" value="ECO:0007669"/>
    <property type="project" value="TreeGrafter"/>
</dbReference>
<dbReference type="EMBL" id="JFFI01002337">
    <property type="protein sequence ID" value="KXH37172.1"/>
    <property type="molecule type" value="Genomic_DNA"/>
</dbReference>
<dbReference type="OrthoDB" id="73846at2759"/>
<dbReference type="Proteomes" id="UP000070121">
    <property type="component" value="Unassembled WGS sequence"/>
</dbReference>
<dbReference type="InterPro" id="IPR050838">
    <property type="entry name" value="Ketopantoate_reductase"/>
</dbReference>
<keyword evidence="7" id="KW-1185">Reference proteome</keyword>
<dbReference type="InterPro" id="IPR013332">
    <property type="entry name" value="KPR_N"/>
</dbReference>
<dbReference type="PANTHER" id="PTHR43765">
    <property type="entry name" value="2-DEHYDROPANTOATE 2-REDUCTASE-RELATED"/>
    <property type="match status" value="1"/>
</dbReference>